<dbReference type="AlphaFoldDB" id="A0A1H6MYK7"/>
<dbReference type="STRING" id="1159016.SAMN02927937_02836"/>
<dbReference type="RefSeq" id="WP_091102721.1">
    <property type="nucleotide sequence ID" value="NZ_FNXE01000068.1"/>
</dbReference>
<gene>
    <name evidence="1" type="ORF">SAMN02927937_02836</name>
</gene>
<evidence type="ECO:0000313" key="2">
    <source>
        <dbReference type="Proteomes" id="UP000199634"/>
    </source>
</evidence>
<accession>A0A1H6MYK7</accession>
<evidence type="ECO:0000313" key="1">
    <source>
        <dbReference type="EMBL" id="SEI02840.1"/>
    </source>
</evidence>
<proteinExistence type="predicted"/>
<protein>
    <submittedName>
        <fullName evidence="1">Uncharacterized protein</fullName>
    </submittedName>
</protein>
<name>A0A1H6MYK7_9FLAO</name>
<dbReference type="Proteomes" id="UP000199634">
    <property type="component" value="Unassembled WGS sequence"/>
</dbReference>
<dbReference type="EMBL" id="FNXE01000068">
    <property type="protein sequence ID" value="SEI02840.1"/>
    <property type="molecule type" value="Genomic_DNA"/>
</dbReference>
<organism evidence="1 2">
    <name type="scientific">Paenimyroides marinum</name>
    <dbReference type="NCBI Taxonomy" id="1159016"/>
    <lineage>
        <taxon>Bacteria</taxon>
        <taxon>Pseudomonadati</taxon>
        <taxon>Bacteroidota</taxon>
        <taxon>Flavobacteriia</taxon>
        <taxon>Flavobacteriales</taxon>
        <taxon>Flavobacteriaceae</taxon>
        <taxon>Paenimyroides</taxon>
    </lineage>
</organism>
<dbReference type="OrthoDB" id="1191002at2"/>
<reference evidence="1 2" key="1">
    <citation type="submission" date="2016-10" db="EMBL/GenBank/DDBJ databases">
        <authorList>
            <person name="de Groot N.N."/>
        </authorList>
    </citation>
    <scope>NUCLEOTIDE SEQUENCE [LARGE SCALE GENOMIC DNA]</scope>
    <source>
        <strain evidence="1 2">CGMCC 1.10825</strain>
    </source>
</reference>
<sequence>MKNYWAFVFCSFLLTSCNFVQKELPDSQELLRRELHTIDWSKVDTYPTYDSCEKFTDAEENKRCFFDRLNFEVVNVLRTDSLVKLSTIDSVQFLVSLSPKSELNFKTEQINEKLLPKQMLDSIMKQQNKKFSKIQPATKRGVPVATQFQLQVKIK</sequence>
<keyword evidence="2" id="KW-1185">Reference proteome</keyword>
<dbReference type="PROSITE" id="PS51257">
    <property type="entry name" value="PROKAR_LIPOPROTEIN"/>
    <property type="match status" value="1"/>
</dbReference>